<comment type="similarity">
    <text evidence="2">Belongs to the ATP-dependent AMP-binding enzyme family.</text>
</comment>
<dbReference type="Pfam" id="PF13193">
    <property type="entry name" value="AMP-binding_C"/>
    <property type="match status" value="1"/>
</dbReference>
<feature type="domain" description="AMP-dependent synthetase/ligase" evidence="5">
    <location>
        <begin position="28"/>
        <end position="418"/>
    </location>
</feature>
<dbReference type="PANTHER" id="PTHR43859">
    <property type="entry name" value="ACYL-ACTIVATING ENZYME"/>
    <property type="match status" value="1"/>
</dbReference>
<dbReference type="AlphaFoldDB" id="S8C8N2"/>
<dbReference type="InterPro" id="IPR042099">
    <property type="entry name" value="ANL_N_sf"/>
</dbReference>
<dbReference type="InterPro" id="IPR025110">
    <property type="entry name" value="AMP-bd_C"/>
</dbReference>
<comment type="caution">
    <text evidence="7">The sequence shown here is derived from an EMBL/GenBank/DDBJ whole genome shotgun (WGS) entry which is preliminary data.</text>
</comment>
<dbReference type="CDD" id="cd12118">
    <property type="entry name" value="ttLC_FACS_AEE21_like"/>
    <property type="match status" value="1"/>
</dbReference>
<gene>
    <name evidence="7" type="ORF">M569_14051</name>
</gene>
<protein>
    <recommendedName>
        <fullName evidence="9">4-coumarate--CoA ligase</fullName>
    </recommendedName>
</protein>
<evidence type="ECO:0000256" key="2">
    <source>
        <dbReference type="ARBA" id="ARBA00006432"/>
    </source>
</evidence>
<keyword evidence="3" id="KW-0436">Ligase</keyword>
<dbReference type="InterPro" id="IPR000873">
    <property type="entry name" value="AMP-dep_synth/lig_dom"/>
</dbReference>
<dbReference type="NCBIfam" id="NF006020">
    <property type="entry name" value="PRK08162.1"/>
    <property type="match status" value="1"/>
</dbReference>
<dbReference type="GO" id="GO:0009698">
    <property type="term" value="P:phenylpropanoid metabolic process"/>
    <property type="evidence" value="ECO:0007669"/>
    <property type="project" value="UniProtKB-KW"/>
</dbReference>
<dbReference type="InterPro" id="IPR045851">
    <property type="entry name" value="AMP-bd_C_sf"/>
</dbReference>
<evidence type="ECO:0000259" key="5">
    <source>
        <dbReference type="Pfam" id="PF00501"/>
    </source>
</evidence>
<sequence>MGAVERDIDDLPKNDANYTALTPLHFLDRAALIHPDRNSLIHGSLAYTWRQTYRRCRQLASALSSRGIAFGSTVAVIAPNVPAMYEAHFGIPMSGAVINAVNVRLNATTIAFLLAHSQSAVVMVDQEFYALAKESLKIWEDSRKGKFSRPILVVIGDVNCDPRSLHEALSEGAIDYEKFLETGDPDFEWKPPQDEWHSIALGYTSGTTASPKGVVLHHRGAYLMSISNSVVWDIKEGAVFLWTLPMFHCNGWCFTWTLAAICGTNVCLRQVQAKGVYSAIADLGVTHFCAAPVVLNAIVNARKDEQILPLPRTVHVMTAGAAPPPSVLFSMAQQGFRVTHTYGLSETFGPSTVCAWKPEWNSLPLEKQARMNARQGVRYTALEGLDVVHTQNMKPVPADGKTVGEIVFRGNAVMKGYLKNPKANEEAFADGWFHSGDLGVKHPDGYIEIKDRSKDIIISGGENISSVEVENVLYHHPAILEVSVVARPDERWGESPCAFVTLKPEVDDSDHRKLAEDITKFSRAEMPAYWVPKSVVFGPLPKTATGKIQKHLLRSRAKEMGTLKKSRL</sequence>
<dbReference type="Gene3D" id="3.40.50.12780">
    <property type="entry name" value="N-terminal domain of ligase-like"/>
    <property type="match status" value="1"/>
</dbReference>
<dbReference type="FunFam" id="3.30.300.30:FF:000008">
    <property type="entry name" value="2,3-dihydroxybenzoate-AMP ligase"/>
    <property type="match status" value="1"/>
</dbReference>
<accession>S8C8N2</accession>
<dbReference type="FunFam" id="3.40.50.12780:FF:000003">
    <property type="entry name" value="Long-chain-fatty-acid--CoA ligase FadD"/>
    <property type="match status" value="1"/>
</dbReference>
<evidence type="ECO:0008006" key="9">
    <source>
        <dbReference type="Google" id="ProtNLM"/>
    </source>
</evidence>
<evidence type="ECO:0000313" key="7">
    <source>
        <dbReference type="EMBL" id="EPS60751.1"/>
    </source>
</evidence>
<keyword evidence="8" id="KW-1185">Reference proteome</keyword>
<comment type="pathway">
    <text evidence="1">Phytoalexin biosynthesis; 3,4',5-trihydroxystilbene biosynthesis; 3,4',5-trihydroxystilbene from trans-4-coumarate: step 1/2.</text>
</comment>
<dbReference type="SUPFAM" id="SSF56801">
    <property type="entry name" value="Acetyl-CoA synthetase-like"/>
    <property type="match status" value="1"/>
</dbReference>
<evidence type="ECO:0000256" key="3">
    <source>
        <dbReference type="ARBA" id="ARBA00022598"/>
    </source>
</evidence>
<reference evidence="7 8" key="1">
    <citation type="journal article" date="2013" name="BMC Genomics">
        <title>The miniature genome of a carnivorous plant Genlisea aurea contains a low number of genes and short non-coding sequences.</title>
        <authorList>
            <person name="Leushkin E.V."/>
            <person name="Sutormin R.A."/>
            <person name="Nabieva E.R."/>
            <person name="Penin A.A."/>
            <person name="Kondrashov A.S."/>
            <person name="Logacheva M.D."/>
        </authorList>
    </citation>
    <scope>NUCLEOTIDE SEQUENCE [LARGE SCALE GENOMIC DNA]</scope>
</reference>
<dbReference type="GO" id="GO:0106286">
    <property type="term" value="F:(E)-caffeate-CoA ligase activity"/>
    <property type="evidence" value="ECO:0007669"/>
    <property type="project" value="UniProtKB-ARBA"/>
</dbReference>
<evidence type="ECO:0000313" key="8">
    <source>
        <dbReference type="Proteomes" id="UP000015453"/>
    </source>
</evidence>
<dbReference type="OrthoDB" id="10253115at2759"/>
<organism evidence="7 8">
    <name type="scientific">Genlisea aurea</name>
    <dbReference type="NCBI Taxonomy" id="192259"/>
    <lineage>
        <taxon>Eukaryota</taxon>
        <taxon>Viridiplantae</taxon>
        <taxon>Streptophyta</taxon>
        <taxon>Embryophyta</taxon>
        <taxon>Tracheophyta</taxon>
        <taxon>Spermatophyta</taxon>
        <taxon>Magnoliopsida</taxon>
        <taxon>eudicotyledons</taxon>
        <taxon>Gunneridae</taxon>
        <taxon>Pentapetalae</taxon>
        <taxon>asterids</taxon>
        <taxon>lamiids</taxon>
        <taxon>Lamiales</taxon>
        <taxon>Lentibulariaceae</taxon>
        <taxon>Genlisea</taxon>
    </lineage>
</organism>
<evidence type="ECO:0000259" key="6">
    <source>
        <dbReference type="Pfam" id="PF13193"/>
    </source>
</evidence>
<keyword evidence="4" id="KW-0587">Phenylpropanoid metabolism</keyword>
<evidence type="ECO:0000256" key="1">
    <source>
        <dbReference type="ARBA" id="ARBA00004930"/>
    </source>
</evidence>
<dbReference type="EMBL" id="AUSU01007322">
    <property type="protein sequence ID" value="EPS60751.1"/>
    <property type="molecule type" value="Genomic_DNA"/>
</dbReference>
<dbReference type="PANTHER" id="PTHR43859:SF7">
    <property type="entry name" value="ACETATE_BUTYRATE--COA LIGASE AAE7, PEROXISOMAL"/>
    <property type="match status" value="1"/>
</dbReference>
<dbReference type="Pfam" id="PF00501">
    <property type="entry name" value="AMP-binding"/>
    <property type="match status" value="1"/>
</dbReference>
<name>S8C8N2_9LAMI</name>
<evidence type="ECO:0000256" key="4">
    <source>
        <dbReference type="ARBA" id="ARBA00023051"/>
    </source>
</evidence>
<feature type="domain" description="AMP-binding enzyme C-terminal" evidence="6">
    <location>
        <begin position="468"/>
        <end position="547"/>
    </location>
</feature>
<dbReference type="Gene3D" id="3.30.300.30">
    <property type="match status" value="1"/>
</dbReference>
<dbReference type="Proteomes" id="UP000015453">
    <property type="component" value="Unassembled WGS sequence"/>
</dbReference>
<proteinExistence type="inferred from homology"/>